<comment type="similarity">
    <text evidence="1">Belongs to the outer membrane factor (OMF) (TC 1.B.17) family.</text>
</comment>
<reference evidence="2" key="1">
    <citation type="submission" date="2019-12" db="EMBL/GenBank/DDBJ databases">
        <title>Novel species isolated from a subtropical stream in China.</title>
        <authorList>
            <person name="Lu H."/>
        </authorList>
    </citation>
    <scope>NUCLEOTIDE SEQUENCE [LARGE SCALE GENOMIC DNA]</scope>
    <source>
        <strain evidence="2">FT93W</strain>
    </source>
</reference>
<dbReference type="PANTHER" id="PTHR30203">
    <property type="entry name" value="OUTER MEMBRANE CATION EFFLUX PROTEIN"/>
    <property type="match status" value="1"/>
</dbReference>
<name>A0A845I362_9BURK</name>
<dbReference type="PANTHER" id="PTHR30203:SF24">
    <property type="entry name" value="BLR4935 PROTEIN"/>
    <property type="match status" value="1"/>
</dbReference>
<evidence type="ECO:0000256" key="1">
    <source>
        <dbReference type="ARBA" id="ARBA00007613"/>
    </source>
</evidence>
<dbReference type="Gene3D" id="1.20.1600.10">
    <property type="entry name" value="Outer membrane efflux proteins (OEP)"/>
    <property type="match status" value="1"/>
</dbReference>
<protein>
    <submittedName>
        <fullName evidence="2">TolC family protein</fullName>
    </submittedName>
</protein>
<dbReference type="InterPro" id="IPR010131">
    <property type="entry name" value="MdtP/NodT-like"/>
</dbReference>
<proteinExistence type="inferred from homology"/>
<dbReference type="SUPFAM" id="SSF56954">
    <property type="entry name" value="Outer membrane efflux proteins (OEP)"/>
    <property type="match status" value="1"/>
</dbReference>
<evidence type="ECO:0000313" key="2">
    <source>
        <dbReference type="EMBL" id="MYN47622.1"/>
    </source>
</evidence>
<evidence type="ECO:0000313" key="3">
    <source>
        <dbReference type="Proteomes" id="UP000444316"/>
    </source>
</evidence>
<comment type="caution">
    <text evidence="2">The sequence shown here is derived from an EMBL/GenBank/DDBJ whole genome shotgun (WGS) entry which is preliminary data.</text>
</comment>
<dbReference type="Proteomes" id="UP000444316">
    <property type="component" value="Unassembled WGS sequence"/>
</dbReference>
<dbReference type="InterPro" id="IPR003423">
    <property type="entry name" value="OMP_efflux"/>
</dbReference>
<accession>A0A845I362</accession>
<sequence length="413" mass="43150">MPLRLSRTLIHGIFTVSLPLTTLAQDLPLTLREAVAHAQERAPTLRGADAAARAADAGVEVAGLRPNPTLSIEAENVLGTGRYSGFGGADRTVSLAVPLELGGKRQARINVAQAERAAAGIGLTAARADLTQRVTEAFVRLAAAQRRQDIARSALEWAERAAHAAQERVRTGKASPIEEQRAQVLKLGADTRFGKAVRALALAHADLTQLTGDAALAISASWFDTVAPVESASAGQPPLSVAAAQAQLAIANARVDAARRDRMPDVTITAGTRRYGDSPDKAAVLSLSIPLPLFNSGSGALVRAKAQADQANAEGDAAAIEAQQALAHAVADVVDARAVAQTAAGPALTAAQEAARIARLGYAEGKFPQLEMIEAERSLAETREAALEALTDYHLAQVRLARLQGSIQPIYKD</sequence>
<dbReference type="AlphaFoldDB" id="A0A845I362"/>
<dbReference type="Pfam" id="PF02321">
    <property type="entry name" value="OEP"/>
    <property type="match status" value="2"/>
</dbReference>
<organism evidence="2 3">
    <name type="scientific">Duganella fentianensis</name>
    <dbReference type="NCBI Taxonomy" id="2692177"/>
    <lineage>
        <taxon>Bacteria</taxon>
        <taxon>Pseudomonadati</taxon>
        <taxon>Pseudomonadota</taxon>
        <taxon>Betaproteobacteria</taxon>
        <taxon>Burkholderiales</taxon>
        <taxon>Oxalobacteraceae</taxon>
        <taxon>Telluria group</taxon>
        <taxon>Duganella</taxon>
    </lineage>
</organism>
<gene>
    <name evidence="2" type="ORF">GTP23_21505</name>
</gene>
<keyword evidence="3" id="KW-1185">Reference proteome</keyword>
<dbReference type="GO" id="GO:0015562">
    <property type="term" value="F:efflux transmembrane transporter activity"/>
    <property type="evidence" value="ECO:0007669"/>
    <property type="project" value="InterPro"/>
</dbReference>
<dbReference type="EMBL" id="WWCL01000007">
    <property type="protein sequence ID" value="MYN47622.1"/>
    <property type="molecule type" value="Genomic_DNA"/>
</dbReference>